<feature type="region of interest" description="Disordered" evidence="1">
    <location>
        <begin position="11"/>
        <end position="35"/>
    </location>
</feature>
<dbReference type="OrthoDB" id="7697830at2759"/>
<accession>A0A9J5YS98</accession>
<gene>
    <name evidence="2" type="ORF">H5410_033342</name>
</gene>
<reference evidence="2 3" key="1">
    <citation type="submission" date="2020-09" db="EMBL/GenBank/DDBJ databases">
        <title>De no assembly of potato wild relative species, Solanum commersonii.</title>
        <authorList>
            <person name="Cho K."/>
        </authorList>
    </citation>
    <scope>NUCLEOTIDE SEQUENCE [LARGE SCALE GENOMIC DNA]</scope>
    <source>
        <strain evidence="2">LZ3.2</strain>
        <tissue evidence="2">Leaf</tissue>
    </source>
</reference>
<evidence type="ECO:0000313" key="2">
    <source>
        <dbReference type="EMBL" id="KAG5601972.1"/>
    </source>
</evidence>
<keyword evidence="3" id="KW-1185">Reference proteome</keyword>
<feature type="compositionally biased region" description="Low complexity" evidence="1">
    <location>
        <begin position="204"/>
        <end position="236"/>
    </location>
</feature>
<protein>
    <submittedName>
        <fullName evidence="2">Uncharacterized protein</fullName>
    </submittedName>
</protein>
<comment type="caution">
    <text evidence="2">The sequence shown here is derived from an EMBL/GenBank/DDBJ whole genome shotgun (WGS) entry which is preliminary data.</text>
</comment>
<evidence type="ECO:0000313" key="3">
    <source>
        <dbReference type="Proteomes" id="UP000824120"/>
    </source>
</evidence>
<name>A0A9J5YS98_SOLCO</name>
<evidence type="ECO:0000256" key="1">
    <source>
        <dbReference type="SAM" id="MobiDB-lite"/>
    </source>
</evidence>
<proteinExistence type="predicted"/>
<organism evidence="2 3">
    <name type="scientific">Solanum commersonii</name>
    <name type="common">Commerson's wild potato</name>
    <name type="synonym">Commerson's nightshade</name>
    <dbReference type="NCBI Taxonomy" id="4109"/>
    <lineage>
        <taxon>Eukaryota</taxon>
        <taxon>Viridiplantae</taxon>
        <taxon>Streptophyta</taxon>
        <taxon>Embryophyta</taxon>
        <taxon>Tracheophyta</taxon>
        <taxon>Spermatophyta</taxon>
        <taxon>Magnoliopsida</taxon>
        <taxon>eudicotyledons</taxon>
        <taxon>Gunneridae</taxon>
        <taxon>Pentapetalae</taxon>
        <taxon>asterids</taxon>
        <taxon>lamiids</taxon>
        <taxon>Solanales</taxon>
        <taxon>Solanaceae</taxon>
        <taxon>Solanoideae</taxon>
        <taxon>Solaneae</taxon>
        <taxon>Solanum</taxon>
    </lineage>
</organism>
<dbReference type="EMBL" id="JACXVP010000006">
    <property type="protein sequence ID" value="KAG5601972.1"/>
    <property type="molecule type" value="Genomic_DNA"/>
</dbReference>
<dbReference type="Proteomes" id="UP000824120">
    <property type="component" value="Chromosome 6"/>
</dbReference>
<feature type="region of interest" description="Disordered" evidence="1">
    <location>
        <begin position="176"/>
        <end position="242"/>
    </location>
</feature>
<feature type="compositionally biased region" description="Polar residues" evidence="1">
    <location>
        <begin position="183"/>
        <end position="203"/>
    </location>
</feature>
<dbReference type="AlphaFoldDB" id="A0A9J5YS98"/>
<sequence length="300" mass="32537">MDCGVPSGFKFTKSKRQQGGAQSHATLADEVSRQSMDDRHGVRTQYLSQEQFTQLIQLLNHVKENKSTNTPISEAIANSVAYAGITDPFHHCIFCIHNRTACLTHIKSNSWILDSGALEHMTFDITIFSNLTPLCMPLTVNLPNSQQAPSLRNPLVLGNSKDGLYLLQSSSALSSSMSKKSVPDNSLTSPNNLNVPSTNSPNFPSTQSTHSSSPLPTSISSSPSPSPFTSPSNPVTDLFTKPLSGPSHRSILAKLGLTTFPSNLRGGVEQNNSHVILGSQQLQELKKVSDDFRQSSKFET</sequence>